<keyword evidence="1 6" id="KW-0732">Signal</keyword>
<keyword evidence="5" id="KW-0812">Transmembrane</keyword>
<keyword evidence="4" id="KW-0393">Immunoglobulin domain</keyword>
<dbReference type="InterPro" id="IPR051170">
    <property type="entry name" value="Neural/epithelial_adhesion"/>
</dbReference>
<evidence type="ECO:0000313" key="8">
    <source>
        <dbReference type="EMBL" id="CAH2273118.1"/>
    </source>
</evidence>
<sequence>MMELVWLIALFRIFSATQAQASLPEPILEVENNLEEGEEANFQCTMKYAGPEEVSLEIRNKTTKLDSCVQTNTPFPKVTCRPEITMDFQKMEIFCVARLEVRSKTKTLHVRSEPSFTDCPKEVTWVEGETKSFHCKAEGYPTPNVTCSKDSKTYKEGEIFTVSRSMAGLYSCRATNFDTSTEKVTVKVQFRPSVLNIKGPPNFLVSEDENVILTCEAEGDPAPTYSWNTPTADVEILDDSRTVNIRGMKPAHVGRYTCNAQNKHGNDTKTEQLTMPGYNRGQKSEQYWCIVILMVIFSCLISSIYS</sequence>
<evidence type="ECO:0000256" key="1">
    <source>
        <dbReference type="ARBA" id="ARBA00022729"/>
    </source>
</evidence>
<dbReference type="Pfam" id="PF13927">
    <property type="entry name" value="Ig_3"/>
    <property type="match status" value="2"/>
</dbReference>
<dbReference type="PANTHER" id="PTHR12231">
    <property type="entry name" value="CTX-RELATED TYPE I TRANSMEMBRANE PROTEIN"/>
    <property type="match status" value="1"/>
</dbReference>
<evidence type="ECO:0000256" key="5">
    <source>
        <dbReference type="SAM" id="Phobius"/>
    </source>
</evidence>
<feature type="signal peptide" evidence="6">
    <location>
        <begin position="1"/>
        <end position="19"/>
    </location>
</feature>
<dbReference type="PROSITE" id="PS50835">
    <property type="entry name" value="IG_LIKE"/>
    <property type="match status" value="2"/>
</dbReference>
<organism evidence="8 9">
    <name type="scientific">Pelobates cultripes</name>
    <name type="common">Western spadefoot toad</name>
    <dbReference type="NCBI Taxonomy" id="61616"/>
    <lineage>
        <taxon>Eukaryota</taxon>
        <taxon>Metazoa</taxon>
        <taxon>Chordata</taxon>
        <taxon>Craniata</taxon>
        <taxon>Vertebrata</taxon>
        <taxon>Euteleostomi</taxon>
        <taxon>Amphibia</taxon>
        <taxon>Batrachia</taxon>
        <taxon>Anura</taxon>
        <taxon>Pelobatoidea</taxon>
        <taxon>Pelobatidae</taxon>
        <taxon>Pelobates</taxon>
    </lineage>
</organism>
<dbReference type="SMART" id="SM00409">
    <property type="entry name" value="IG"/>
    <property type="match status" value="2"/>
</dbReference>
<keyword evidence="2" id="KW-0677">Repeat</keyword>
<keyword evidence="5" id="KW-0472">Membrane</keyword>
<evidence type="ECO:0000259" key="7">
    <source>
        <dbReference type="PROSITE" id="PS50835"/>
    </source>
</evidence>
<feature type="domain" description="Ig-like" evidence="7">
    <location>
        <begin position="114"/>
        <end position="189"/>
    </location>
</feature>
<name>A0AAD1VTU5_PELCU</name>
<dbReference type="SMART" id="SM00408">
    <property type="entry name" value="IGc2"/>
    <property type="match status" value="2"/>
</dbReference>
<evidence type="ECO:0000313" key="9">
    <source>
        <dbReference type="Proteomes" id="UP001295444"/>
    </source>
</evidence>
<keyword evidence="5" id="KW-1133">Transmembrane helix</keyword>
<dbReference type="EMBL" id="OW240914">
    <property type="protein sequence ID" value="CAH2273118.1"/>
    <property type="molecule type" value="Genomic_DNA"/>
</dbReference>
<evidence type="ECO:0000256" key="6">
    <source>
        <dbReference type="SAM" id="SignalP"/>
    </source>
</evidence>
<evidence type="ECO:0000256" key="4">
    <source>
        <dbReference type="ARBA" id="ARBA00023319"/>
    </source>
</evidence>
<dbReference type="AlphaFoldDB" id="A0AAD1VTU5"/>
<dbReference type="InterPro" id="IPR036179">
    <property type="entry name" value="Ig-like_dom_sf"/>
</dbReference>
<dbReference type="Gene3D" id="2.60.40.10">
    <property type="entry name" value="Immunoglobulins"/>
    <property type="match status" value="2"/>
</dbReference>
<dbReference type="SUPFAM" id="SSF48726">
    <property type="entry name" value="Immunoglobulin"/>
    <property type="match status" value="2"/>
</dbReference>
<dbReference type="Proteomes" id="UP001295444">
    <property type="component" value="Chromosome 03"/>
</dbReference>
<accession>A0AAD1VTU5</accession>
<evidence type="ECO:0000256" key="2">
    <source>
        <dbReference type="ARBA" id="ARBA00022737"/>
    </source>
</evidence>
<dbReference type="InterPro" id="IPR007110">
    <property type="entry name" value="Ig-like_dom"/>
</dbReference>
<dbReference type="InterPro" id="IPR013783">
    <property type="entry name" value="Ig-like_fold"/>
</dbReference>
<feature type="domain" description="Ig-like" evidence="7">
    <location>
        <begin position="192"/>
        <end position="274"/>
    </location>
</feature>
<keyword evidence="9" id="KW-1185">Reference proteome</keyword>
<feature type="chain" id="PRO_5042168102" evidence="6">
    <location>
        <begin position="20"/>
        <end position="306"/>
    </location>
</feature>
<gene>
    <name evidence="8" type="ORF">PECUL_23A017685</name>
</gene>
<feature type="transmembrane region" description="Helical" evidence="5">
    <location>
        <begin position="285"/>
        <end position="305"/>
    </location>
</feature>
<keyword evidence="3" id="KW-1015">Disulfide bond</keyword>
<proteinExistence type="predicted"/>
<dbReference type="PANTHER" id="PTHR12231:SF253">
    <property type="entry name" value="DPR-INTERACTING PROTEIN ETA, ISOFORM B-RELATED"/>
    <property type="match status" value="1"/>
</dbReference>
<protein>
    <submittedName>
        <fullName evidence="8">Intercellular adhesion molecule 5</fullName>
    </submittedName>
</protein>
<dbReference type="InterPro" id="IPR003599">
    <property type="entry name" value="Ig_sub"/>
</dbReference>
<dbReference type="InterPro" id="IPR003598">
    <property type="entry name" value="Ig_sub2"/>
</dbReference>
<evidence type="ECO:0000256" key="3">
    <source>
        <dbReference type="ARBA" id="ARBA00023157"/>
    </source>
</evidence>
<reference evidence="8" key="1">
    <citation type="submission" date="2022-03" db="EMBL/GenBank/DDBJ databases">
        <authorList>
            <person name="Alioto T."/>
            <person name="Alioto T."/>
            <person name="Gomez Garrido J."/>
        </authorList>
    </citation>
    <scope>NUCLEOTIDE SEQUENCE</scope>
</reference>